<comment type="caution">
    <text evidence="2">The sequence shown here is derived from an EMBL/GenBank/DDBJ whole genome shotgun (WGS) entry which is preliminary data.</text>
</comment>
<dbReference type="AlphaFoldDB" id="A0A0R2SKR6"/>
<evidence type="ECO:0000313" key="2">
    <source>
        <dbReference type="EMBL" id="KRO73389.1"/>
    </source>
</evidence>
<keyword evidence="1" id="KW-0812">Transmembrane</keyword>
<feature type="transmembrane region" description="Helical" evidence="1">
    <location>
        <begin position="25"/>
        <end position="46"/>
    </location>
</feature>
<evidence type="ECO:0000313" key="3">
    <source>
        <dbReference type="Proteomes" id="UP000051934"/>
    </source>
</evidence>
<organism evidence="2 3">
    <name type="scientific">OM182 bacterium BACL3 MAG-120507-bin80</name>
    <dbReference type="NCBI Taxonomy" id="1655577"/>
    <lineage>
        <taxon>Bacteria</taxon>
        <taxon>Pseudomonadati</taxon>
        <taxon>Pseudomonadota</taxon>
        <taxon>Gammaproteobacteria</taxon>
        <taxon>OMG group</taxon>
        <taxon>OM182 clade</taxon>
    </lineage>
</organism>
<keyword evidence="1" id="KW-0472">Membrane</keyword>
<gene>
    <name evidence="2" type="ORF">ABR69_08700</name>
</gene>
<evidence type="ECO:0000256" key="1">
    <source>
        <dbReference type="SAM" id="Phobius"/>
    </source>
</evidence>
<feature type="transmembrane region" description="Helical" evidence="1">
    <location>
        <begin position="85"/>
        <end position="108"/>
    </location>
</feature>
<keyword evidence="1" id="KW-1133">Transmembrane helix</keyword>
<name>A0A0R2SKR6_9GAMM</name>
<reference evidence="2 3" key="1">
    <citation type="submission" date="2015-10" db="EMBL/GenBank/DDBJ databases">
        <title>Metagenome-Assembled Genomes uncover a global brackish microbiome.</title>
        <authorList>
            <person name="Hugerth L.W."/>
            <person name="Larsson J."/>
            <person name="Alneberg J."/>
            <person name="Lindh M.V."/>
            <person name="Legrand C."/>
            <person name="Pinhassi J."/>
            <person name="Andersson A.F."/>
        </authorList>
    </citation>
    <scope>NUCLEOTIDE SEQUENCE [LARGE SCALE GENOMIC DNA]</scope>
    <source>
        <strain evidence="2">BACL4 MAG-120507-bin80</strain>
    </source>
</reference>
<dbReference type="Proteomes" id="UP000051934">
    <property type="component" value="Unassembled WGS sequence"/>
</dbReference>
<proteinExistence type="predicted"/>
<accession>A0A0R2SKR6</accession>
<dbReference type="EMBL" id="LIBB01000004">
    <property type="protein sequence ID" value="KRO73389.1"/>
    <property type="molecule type" value="Genomic_DNA"/>
</dbReference>
<feature type="transmembrane region" description="Helical" evidence="1">
    <location>
        <begin position="52"/>
        <end position="73"/>
    </location>
</feature>
<protein>
    <submittedName>
        <fullName evidence="2">Uncharacterized protein</fullName>
    </submittedName>
</protein>
<sequence length="109" mass="11949">MPQGPQTKSTSSPGRHFIAGDLRLAISYWLLYLSGAALLFFAGSWAVDSDNWVVFSGLVAIQLAYTFVLILGIRSGYQGPQKWKVISRTSSVFMIINILVGISTLGFVY</sequence>